<proteinExistence type="predicted"/>
<keyword evidence="3" id="KW-1185">Reference proteome</keyword>
<dbReference type="InterPro" id="IPR029058">
    <property type="entry name" value="AB_hydrolase_fold"/>
</dbReference>
<dbReference type="EMBL" id="JASCZI010121005">
    <property type="protein sequence ID" value="MED6158805.1"/>
    <property type="molecule type" value="Genomic_DNA"/>
</dbReference>
<dbReference type="Proteomes" id="UP001341840">
    <property type="component" value="Unassembled WGS sequence"/>
</dbReference>
<evidence type="ECO:0000259" key="1">
    <source>
        <dbReference type="Pfam" id="PF00326"/>
    </source>
</evidence>
<evidence type="ECO:0000313" key="3">
    <source>
        <dbReference type="Proteomes" id="UP001341840"/>
    </source>
</evidence>
<dbReference type="InterPro" id="IPR001375">
    <property type="entry name" value="Peptidase_S9_cat"/>
</dbReference>
<accession>A0ABU6UC45</accession>
<name>A0ABU6UC45_9FABA</name>
<sequence>MKELILIERDVVRKNEMEAVKRVKKLLMMSVAGGKVDRERLCIKGGYAGGYTAFAALAFRDTFKAGLL</sequence>
<gene>
    <name evidence="2" type="ORF">PIB30_036218</name>
</gene>
<organism evidence="2 3">
    <name type="scientific">Stylosanthes scabra</name>
    <dbReference type="NCBI Taxonomy" id="79078"/>
    <lineage>
        <taxon>Eukaryota</taxon>
        <taxon>Viridiplantae</taxon>
        <taxon>Streptophyta</taxon>
        <taxon>Embryophyta</taxon>
        <taxon>Tracheophyta</taxon>
        <taxon>Spermatophyta</taxon>
        <taxon>Magnoliopsida</taxon>
        <taxon>eudicotyledons</taxon>
        <taxon>Gunneridae</taxon>
        <taxon>Pentapetalae</taxon>
        <taxon>rosids</taxon>
        <taxon>fabids</taxon>
        <taxon>Fabales</taxon>
        <taxon>Fabaceae</taxon>
        <taxon>Papilionoideae</taxon>
        <taxon>50 kb inversion clade</taxon>
        <taxon>dalbergioids sensu lato</taxon>
        <taxon>Dalbergieae</taxon>
        <taxon>Pterocarpus clade</taxon>
        <taxon>Stylosanthes</taxon>
    </lineage>
</organism>
<feature type="domain" description="Peptidase S9 prolyl oligopeptidase catalytic" evidence="1">
    <location>
        <begin position="29"/>
        <end position="67"/>
    </location>
</feature>
<dbReference type="Gene3D" id="3.40.50.1820">
    <property type="entry name" value="alpha/beta hydrolase"/>
    <property type="match status" value="1"/>
</dbReference>
<evidence type="ECO:0000313" key="2">
    <source>
        <dbReference type="EMBL" id="MED6158805.1"/>
    </source>
</evidence>
<reference evidence="2 3" key="1">
    <citation type="journal article" date="2023" name="Plants (Basel)">
        <title>Bridging the Gap: Combining Genomics and Transcriptomics Approaches to Understand Stylosanthes scabra, an Orphan Legume from the Brazilian Caatinga.</title>
        <authorList>
            <person name="Ferreira-Neto J.R.C."/>
            <person name="da Silva M.D."/>
            <person name="Binneck E."/>
            <person name="de Melo N.F."/>
            <person name="da Silva R.H."/>
            <person name="de Melo A.L.T.M."/>
            <person name="Pandolfi V."/>
            <person name="Bustamante F.O."/>
            <person name="Brasileiro-Vidal A.C."/>
            <person name="Benko-Iseppon A.M."/>
        </authorList>
    </citation>
    <scope>NUCLEOTIDE SEQUENCE [LARGE SCALE GENOMIC DNA]</scope>
    <source>
        <tissue evidence="2">Leaves</tissue>
    </source>
</reference>
<protein>
    <recommendedName>
        <fullName evidence="1">Peptidase S9 prolyl oligopeptidase catalytic domain-containing protein</fullName>
    </recommendedName>
</protein>
<comment type="caution">
    <text evidence="2">The sequence shown here is derived from an EMBL/GenBank/DDBJ whole genome shotgun (WGS) entry which is preliminary data.</text>
</comment>
<dbReference type="Pfam" id="PF00326">
    <property type="entry name" value="Peptidase_S9"/>
    <property type="match status" value="1"/>
</dbReference>